<evidence type="ECO:0000256" key="15">
    <source>
        <dbReference type="ARBA" id="ARBA00023242"/>
    </source>
</evidence>
<dbReference type="PROSITE" id="PS50089">
    <property type="entry name" value="ZF_RING_2"/>
    <property type="match status" value="1"/>
</dbReference>
<dbReference type="PANTHER" id="PTHR14134:SF2">
    <property type="entry name" value="E3 UBIQUITIN-PROTEIN LIGASE RAD18"/>
    <property type="match status" value="1"/>
</dbReference>
<keyword evidence="22" id="KW-1185">Reference proteome</keyword>
<evidence type="ECO:0000313" key="22">
    <source>
        <dbReference type="Proteomes" id="UP000756132"/>
    </source>
</evidence>
<dbReference type="GO" id="GO:0008270">
    <property type="term" value="F:zinc ion binding"/>
    <property type="evidence" value="ECO:0007669"/>
    <property type="project" value="UniProtKB-KW"/>
</dbReference>
<feature type="compositionally biased region" description="Polar residues" evidence="18">
    <location>
        <begin position="474"/>
        <end position="484"/>
    </location>
</feature>
<evidence type="ECO:0000256" key="9">
    <source>
        <dbReference type="ARBA" id="ARBA00022763"/>
    </source>
</evidence>
<evidence type="ECO:0000256" key="14">
    <source>
        <dbReference type="ARBA" id="ARBA00023204"/>
    </source>
</evidence>
<dbReference type="SUPFAM" id="SSF57850">
    <property type="entry name" value="RING/U-box"/>
    <property type="match status" value="1"/>
</dbReference>
<dbReference type="InterPro" id="IPR003034">
    <property type="entry name" value="SAP_dom"/>
</dbReference>
<dbReference type="InterPro" id="IPR004580">
    <property type="entry name" value="Rad18_fungi"/>
</dbReference>
<dbReference type="Pfam" id="PF13923">
    <property type="entry name" value="zf-C3HC4_2"/>
    <property type="match status" value="1"/>
</dbReference>
<dbReference type="InterPro" id="IPR001841">
    <property type="entry name" value="Znf_RING"/>
</dbReference>
<comment type="similarity">
    <text evidence="4 17">Belongs to the RAD18 family.</text>
</comment>
<comment type="catalytic activity">
    <reaction evidence="1 17">
        <text>S-ubiquitinyl-[E2 ubiquitin-conjugating enzyme]-L-cysteine + [acceptor protein]-L-lysine = [E2 ubiquitin-conjugating enzyme]-L-cysteine + N(6)-ubiquitinyl-[acceptor protein]-L-lysine.</text>
        <dbReference type="EC" id="2.3.2.27"/>
    </reaction>
</comment>
<evidence type="ECO:0000313" key="21">
    <source>
        <dbReference type="EMBL" id="UJO20994.1"/>
    </source>
</evidence>
<feature type="domain" description="SAP" evidence="20">
    <location>
        <begin position="242"/>
        <end position="276"/>
    </location>
</feature>
<dbReference type="OrthoDB" id="9049620at2759"/>
<dbReference type="Proteomes" id="UP000756132">
    <property type="component" value="Chromosome 8"/>
</dbReference>
<sequence length="551" mass="60976">MDDAYHVADSTDWLNTPLKELSSLENALHCQICKEFYDTPMITSCNHTFCSRCIRTSLSADGKCPACRAADQANKLRNNWAVQEVVSTFLAARPTALAVARKAQEEAEDAPKRPGKRKRGTAADLDDGDHAASSRRTTRSKSRRTAASQDSQPETIEIEDSNDEGEDIPPEPEVNDGLVECPLACGKRMKEEQVFGHLDKCEDEKKQAARSKSRTPLTGFAISRPLSSQSTRPQDRINELNYSMMKETALTKKMKEQALPAWGSKQLMITRHKEWVNIWNANCDSNHPRSRRELLHDLDVWERTQGGKAPNASGLSNTIMRKDFDGYAYSRRHQDEFSRLIADAKRKKNNPATEPEKVKEVAMLDGTDESPPTRNGDTHSSPYFQAPAGQVSNGKTVPSLRTEESGDPTPYATHPEALDSIRAKVDALNQGKEIIPIMNEGFKPPPPTTSTSTTPSHRRTSSTPQQLDPASVMNRMTTAGTPSESPGPAIANLSRHSSRDEHYTHQHTGSPCELPSHLHNDSSDPNPPRKVPMFTVPQHGFDDMDGAAEGH</sequence>
<comment type="subcellular location">
    <subcellularLocation>
        <location evidence="2 17">Nucleus</location>
    </subcellularLocation>
</comment>
<name>A0A9Q8USM6_PASFU</name>
<feature type="region of interest" description="Disordered" evidence="18">
    <location>
        <begin position="343"/>
        <end position="414"/>
    </location>
</feature>
<evidence type="ECO:0000256" key="6">
    <source>
        <dbReference type="ARBA" id="ARBA00015551"/>
    </source>
</evidence>
<dbReference type="GO" id="GO:0061630">
    <property type="term" value="F:ubiquitin protein ligase activity"/>
    <property type="evidence" value="ECO:0007669"/>
    <property type="project" value="UniProtKB-UniRule"/>
</dbReference>
<evidence type="ECO:0000256" key="1">
    <source>
        <dbReference type="ARBA" id="ARBA00000900"/>
    </source>
</evidence>
<evidence type="ECO:0000256" key="11">
    <source>
        <dbReference type="ARBA" id="ARBA00022786"/>
    </source>
</evidence>
<keyword evidence="13 17" id="KW-0238">DNA-binding</keyword>
<comment type="subunit">
    <text evidence="17">Interacts with E2 UBC2, forming a complex with ubiquitin ligase activity.</text>
</comment>
<dbReference type="KEGG" id="ffu:CLAFUR5_11190"/>
<feature type="compositionally biased region" description="Basic and acidic residues" evidence="18">
    <location>
        <begin position="102"/>
        <end position="112"/>
    </location>
</feature>
<dbReference type="PANTHER" id="PTHR14134">
    <property type="entry name" value="E3 UBIQUITIN-PROTEIN LIGASE RAD18"/>
    <property type="match status" value="1"/>
</dbReference>
<keyword evidence="15 17" id="KW-0539">Nucleus</keyword>
<dbReference type="FunFam" id="3.30.40.10:FF:000172">
    <property type="entry name" value="E3 ubiquitin-protein ligase RAD18"/>
    <property type="match status" value="1"/>
</dbReference>
<dbReference type="RefSeq" id="XP_047765360.1">
    <property type="nucleotide sequence ID" value="XM_047910338.1"/>
</dbReference>
<dbReference type="EMBL" id="CP090170">
    <property type="protein sequence ID" value="UJO20994.1"/>
    <property type="molecule type" value="Genomic_DNA"/>
</dbReference>
<keyword evidence="7 17" id="KW-0808">Transferase</keyword>
<keyword evidence="11 17" id="KW-0833">Ubl conjugation pathway</keyword>
<evidence type="ECO:0000256" key="5">
    <source>
        <dbReference type="ARBA" id="ARBA00012483"/>
    </source>
</evidence>
<evidence type="ECO:0000256" key="4">
    <source>
        <dbReference type="ARBA" id="ARBA00009506"/>
    </source>
</evidence>
<reference evidence="21" key="2">
    <citation type="journal article" date="2022" name="Microb. Genom.">
        <title>A chromosome-scale genome assembly of the tomato pathogen Cladosporium fulvum reveals a compartmentalized genome architecture and the presence of a dispensable chromosome.</title>
        <authorList>
            <person name="Zaccaron A.Z."/>
            <person name="Chen L.H."/>
            <person name="Samaras A."/>
            <person name="Stergiopoulos I."/>
        </authorList>
    </citation>
    <scope>NUCLEOTIDE SEQUENCE</scope>
    <source>
        <strain evidence="21">Race5_Kim</strain>
    </source>
</reference>
<dbReference type="EC" id="2.3.2.27" evidence="5 17"/>
<keyword evidence="12 17" id="KW-0862">Zinc</keyword>
<dbReference type="OMA" id="NANCDSN"/>
<dbReference type="InterPro" id="IPR017907">
    <property type="entry name" value="Znf_RING_CS"/>
</dbReference>
<feature type="compositionally biased region" description="Acidic residues" evidence="18">
    <location>
        <begin position="156"/>
        <end position="174"/>
    </location>
</feature>
<evidence type="ECO:0000256" key="10">
    <source>
        <dbReference type="ARBA" id="ARBA00022771"/>
    </source>
</evidence>
<dbReference type="InterPro" id="IPR039577">
    <property type="entry name" value="Rad18"/>
</dbReference>
<evidence type="ECO:0000256" key="18">
    <source>
        <dbReference type="SAM" id="MobiDB-lite"/>
    </source>
</evidence>
<accession>A0A9Q8USM6</accession>
<dbReference type="NCBIfam" id="TIGR00599">
    <property type="entry name" value="rad18"/>
    <property type="match status" value="1"/>
</dbReference>
<feature type="region of interest" description="Disordered" evidence="18">
    <location>
        <begin position="436"/>
        <end position="551"/>
    </location>
</feature>
<comment type="function">
    <text evidence="17">E3 RING-finger protein, member of the UBC2/RAD6 epistasis group. Associates to the E2 ubiquitin conjugating enzyme UBC2/RAD6 to form the UBC2-RAD18 ubiquitin ligase complex involved in postreplicative repair (PRR) of damaged DNA.</text>
</comment>
<evidence type="ECO:0000259" key="19">
    <source>
        <dbReference type="PROSITE" id="PS50089"/>
    </source>
</evidence>
<evidence type="ECO:0000256" key="12">
    <source>
        <dbReference type="ARBA" id="ARBA00022833"/>
    </source>
</evidence>
<keyword evidence="10 16" id="KW-0863">Zinc-finger</keyword>
<dbReference type="InterPro" id="IPR013083">
    <property type="entry name" value="Znf_RING/FYVE/PHD"/>
</dbReference>
<dbReference type="GO" id="GO:0006301">
    <property type="term" value="P:DNA damage tolerance"/>
    <property type="evidence" value="ECO:0007669"/>
    <property type="project" value="InterPro"/>
</dbReference>
<evidence type="ECO:0000256" key="16">
    <source>
        <dbReference type="PROSITE-ProRule" id="PRU00175"/>
    </source>
</evidence>
<proteinExistence type="inferred from homology"/>
<evidence type="ECO:0000256" key="8">
    <source>
        <dbReference type="ARBA" id="ARBA00022723"/>
    </source>
</evidence>
<dbReference type="GO" id="GO:0097505">
    <property type="term" value="C:Rad6-Rad18 complex"/>
    <property type="evidence" value="ECO:0007669"/>
    <property type="project" value="TreeGrafter"/>
</dbReference>
<keyword evidence="8 17" id="KW-0479">Metal-binding</keyword>
<organism evidence="21 22">
    <name type="scientific">Passalora fulva</name>
    <name type="common">Tomato leaf mold</name>
    <name type="synonym">Cladosporium fulvum</name>
    <dbReference type="NCBI Taxonomy" id="5499"/>
    <lineage>
        <taxon>Eukaryota</taxon>
        <taxon>Fungi</taxon>
        <taxon>Dikarya</taxon>
        <taxon>Ascomycota</taxon>
        <taxon>Pezizomycotina</taxon>
        <taxon>Dothideomycetes</taxon>
        <taxon>Dothideomycetidae</taxon>
        <taxon>Mycosphaerellales</taxon>
        <taxon>Mycosphaerellaceae</taxon>
        <taxon>Fulvia</taxon>
    </lineage>
</organism>
<evidence type="ECO:0000259" key="20">
    <source>
        <dbReference type="PROSITE" id="PS50800"/>
    </source>
</evidence>
<comment type="pathway">
    <text evidence="3 17">Protein modification; protein ubiquitination.</text>
</comment>
<dbReference type="SMART" id="SM00513">
    <property type="entry name" value="SAP"/>
    <property type="match status" value="1"/>
</dbReference>
<reference evidence="21" key="1">
    <citation type="submission" date="2021-12" db="EMBL/GenBank/DDBJ databases">
        <authorList>
            <person name="Zaccaron A."/>
            <person name="Stergiopoulos I."/>
        </authorList>
    </citation>
    <scope>NUCLEOTIDE SEQUENCE</scope>
    <source>
        <strain evidence="21">Race5_Kim</strain>
    </source>
</reference>
<feature type="domain" description="RING-type" evidence="19">
    <location>
        <begin position="30"/>
        <end position="68"/>
    </location>
</feature>
<keyword evidence="9 17" id="KW-0227">DNA damage</keyword>
<dbReference type="Gene3D" id="3.30.40.10">
    <property type="entry name" value="Zinc/RING finger domain, C3HC4 (zinc finger)"/>
    <property type="match status" value="1"/>
</dbReference>
<evidence type="ECO:0000256" key="17">
    <source>
        <dbReference type="RuleBase" id="RU368093"/>
    </source>
</evidence>
<keyword evidence="14 17" id="KW-0234">DNA repair</keyword>
<dbReference type="AlphaFoldDB" id="A0A9Q8USM6"/>
<dbReference type="PROSITE" id="PS50800">
    <property type="entry name" value="SAP"/>
    <property type="match status" value="1"/>
</dbReference>
<dbReference type="GO" id="GO:0006281">
    <property type="term" value="P:DNA repair"/>
    <property type="evidence" value="ECO:0007669"/>
    <property type="project" value="UniProtKB-KW"/>
</dbReference>
<evidence type="ECO:0000256" key="7">
    <source>
        <dbReference type="ARBA" id="ARBA00022679"/>
    </source>
</evidence>
<dbReference type="PROSITE" id="PS00518">
    <property type="entry name" value="ZF_RING_1"/>
    <property type="match status" value="1"/>
</dbReference>
<evidence type="ECO:0000256" key="3">
    <source>
        <dbReference type="ARBA" id="ARBA00004906"/>
    </source>
</evidence>
<feature type="region of interest" description="Disordered" evidence="18">
    <location>
        <begin position="101"/>
        <end position="177"/>
    </location>
</feature>
<dbReference type="GO" id="GO:0003697">
    <property type="term" value="F:single-stranded DNA binding"/>
    <property type="evidence" value="ECO:0007669"/>
    <property type="project" value="UniProtKB-UniRule"/>
</dbReference>
<evidence type="ECO:0000256" key="2">
    <source>
        <dbReference type="ARBA" id="ARBA00004123"/>
    </source>
</evidence>
<dbReference type="GO" id="GO:0005634">
    <property type="term" value="C:nucleus"/>
    <property type="evidence" value="ECO:0007669"/>
    <property type="project" value="UniProtKB-SubCell"/>
</dbReference>
<protein>
    <recommendedName>
        <fullName evidence="6 17">Postreplication repair E3 ubiquitin-protein ligase RAD18</fullName>
        <ecNumber evidence="5 17">2.3.2.27</ecNumber>
    </recommendedName>
    <alternativeName>
        <fullName evidence="17">RING-type E3 ubiquitin transferase RAD18</fullName>
    </alternativeName>
</protein>
<feature type="compositionally biased region" description="Polar residues" evidence="18">
    <location>
        <begin position="370"/>
        <end position="383"/>
    </location>
</feature>
<dbReference type="SMART" id="SM00184">
    <property type="entry name" value="RING"/>
    <property type="match status" value="1"/>
</dbReference>
<gene>
    <name evidence="21" type="ORF">CLAFUR5_11190</name>
</gene>
<evidence type="ECO:0000256" key="13">
    <source>
        <dbReference type="ARBA" id="ARBA00023125"/>
    </source>
</evidence>
<dbReference type="GeneID" id="71991068"/>
<dbReference type="GO" id="GO:0006513">
    <property type="term" value="P:protein monoubiquitination"/>
    <property type="evidence" value="ECO:0007669"/>
    <property type="project" value="InterPro"/>
</dbReference>